<gene>
    <name evidence="2" type="ORF">EKO04_003587</name>
</gene>
<keyword evidence="3" id="KW-1185">Reference proteome</keyword>
<dbReference type="PANTHER" id="PTHR42085">
    <property type="entry name" value="F-BOX DOMAIN-CONTAINING PROTEIN"/>
    <property type="match status" value="1"/>
</dbReference>
<evidence type="ECO:0000256" key="1">
    <source>
        <dbReference type="SAM" id="MobiDB-lite"/>
    </source>
</evidence>
<evidence type="ECO:0000313" key="2">
    <source>
        <dbReference type="EMBL" id="KAF9698594.1"/>
    </source>
</evidence>
<accession>A0A8H7J7Z2</accession>
<reference evidence="2" key="1">
    <citation type="submission" date="2018-12" db="EMBL/GenBank/DDBJ databases">
        <authorList>
            <person name="Syme R.A."/>
            <person name="Farfan-Caceres L."/>
            <person name="Lichtenzveig J."/>
        </authorList>
    </citation>
    <scope>NUCLEOTIDE SEQUENCE</scope>
    <source>
        <strain evidence="2">Al4</strain>
    </source>
</reference>
<dbReference type="EMBL" id="RZGK01000006">
    <property type="protein sequence ID" value="KAF9698594.1"/>
    <property type="molecule type" value="Genomic_DNA"/>
</dbReference>
<sequence>MEVSKARPCTPPPIFGLMTPPSTGGFVKQALFARPQEVLCDSNRRQTKVGEGETPTEFFEGGIEGPNIEIEDVDCDCDSNDSLARADSAPQPSDGESSTASTILSTGTGIPESSTFEKPNLLTSSIKNTDTCVITSPFPFMKLPISIRNRICKHLLVIPALICVRQKHTSFHDEKKAFLYAERRSLLPGIAYALAQVKVDGFKTRFSKFPGINLNILRTSREIFAEARAVMYSMNSFEIVKPTNELTPQPDFSIPLFPTGYQRLVAKLNIRIRTFYDLDWLLSGGYNILKNYYRGLRTLTLILEMDSATKGFGREWARKKDEKWTTFIKRLQDQLAGDLFNSAKSKNPTKIPTSIDLRILFSGDAYEGNPCTSADDVGGAVTLNVRNEQVKRSELGSALVETWELFKKGGK</sequence>
<dbReference type="AlphaFoldDB" id="A0A8H7J7Z2"/>
<feature type="region of interest" description="Disordered" evidence="1">
    <location>
        <begin position="81"/>
        <end position="116"/>
    </location>
</feature>
<dbReference type="PANTHER" id="PTHR42085:SF2">
    <property type="entry name" value="F-BOX DOMAIN-CONTAINING PROTEIN"/>
    <property type="match status" value="1"/>
</dbReference>
<feature type="compositionally biased region" description="Polar residues" evidence="1">
    <location>
        <begin position="90"/>
        <end position="116"/>
    </location>
</feature>
<dbReference type="Proteomes" id="UP000651452">
    <property type="component" value="Unassembled WGS sequence"/>
</dbReference>
<organism evidence="2 3">
    <name type="scientific">Ascochyta lentis</name>
    <dbReference type="NCBI Taxonomy" id="205686"/>
    <lineage>
        <taxon>Eukaryota</taxon>
        <taxon>Fungi</taxon>
        <taxon>Dikarya</taxon>
        <taxon>Ascomycota</taxon>
        <taxon>Pezizomycotina</taxon>
        <taxon>Dothideomycetes</taxon>
        <taxon>Pleosporomycetidae</taxon>
        <taxon>Pleosporales</taxon>
        <taxon>Pleosporineae</taxon>
        <taxon>Didymellaceae</taxon>
        <taxon>Ascochyta</taxon>
    </lineage>
</organism>
<name>A0A8H7J7Z2_9PLEO</name>
<protein>
    <submittedName>
        <fullName evidence="2">Uncharacterized protein</fullName>
    </submittedName>
</protein>
<reference evidence="2" key="2">
    <citation type="submission" date="2020-09" db="EMBL/GenBank/DDBJ databases">
        <title>Reference genome assembly for Australian Ascochyta lentis isolate Al4.</title>
        <authorList>
            <person name="Lee R.C."/>
            <person name="Farfan-Caceres L.M."/>
            <person name="Debler J.W."/>
            <person name="Williams A.H."/>
            <person name="Henares B.M."/>
        </authorList>
    </citation>
    <scope>NUCLEOTIDE SEQUENCE</scope>
    <source>
        <strain evidence="2">Al4</strain>
    </source>
</reference>
<dbReference type="OrthoDB" id="2951834at2759"/>
<dbReference type="InterPro" id="IPR038883">
    <property type="entry name" value="AN11006-like"/>
</dbReference>
<evidence type="ECO:0000313" key="3">
    <source>
        <dbReference type="Proteomes" id="UP000651452"/>
    </source>
</evidence>
<proteinExistence type="predicted"/>
<comment type="caution">
    <text evidence="2">The sequence shown here is derived from an EMBL/GenBank/DDBJ whole genome shotgun (WGS) entry which is preliminary data.</text>
</comment>